<keyword evidence="9" id="KW-0539">Nucleus</keyword>
<dbReference type="PANTHER" id="PTHR31196:SF2">
    <property type="entry name" value="RNA POLYMERASE II NUCLEAR LOCALIZATION PROTEIN SLC7A6OS-RELATED"/>
    <property type="match status" value="1"/>
</dbReference>
<evidence type="ECO:0000256" key="8">
    <source>
        <dbReference type="ARBA" id="ARBA00022927"/>
    </source>
</evidence>
<evidence type="ECO:0000256" key="2">
    <source>
        <dbReference type="ARBA" id="ARBA00004123"/>
    </source>
</evidence>
<dbReference type="GO" id="GO:0005634">
    <property type="term" value="C:nucleus"/>
    <property type="evidence" value="ECO:0007669"/>
    <property type="project" value="UniProtKB-SubCell"/>
</dbReference>
<comment type="function">
    <text evidence="1">Directs RNA polymerase II nuclear import.</text>
</comment>
<reference evidence="12" key="1">
    <citation type="submission" date="2018-04" db="EMBL/GenBank/DDBJ databases">
        <title>Transcriptome of Schizaphis graminum biotype I.</title>
        <authorList>
            <person name="Scully E.D."/>
            <person name="Geib S.M."/>
            <person name="Palmer N.A."/>
            <person name="Koch K."/>
            <person name="Bradshaw J."/>
            <person name="Heng-Moss T."/>
            <person name="Sarath G."/>
        </authorList>
    </citation>
    <scope>NUCLEOTIDE SEQUENCE</scope>
</reference>
<proteinExistence type="inferred from homology"/>
<dbReference type="GO" id="GO:0032502">
    <property type="term" value="P:developmental process"/>
    <property type="evidence" value="ECO:0007669"/>
    <property type="project" value="TreeGrafter"/>
</dbReference>
<name>A0A2S2PPJ7_SCHGA</name>
<comment type="similarity">
    <text evidence="4">Belongs to the IWR1/SLC7A6OS family.</text>
</comment>
<feature type="compositionally biased region" description="Acidic residues" evidence="10">
    <location>
        <begin position="206"/>
        <end position="215"/>
    </location>
</feature>
<dbReference type="EMBL" id="GGMR01018724">
    <property type="protein sequence ID" value="MBY31343.1"/>
    <property type="molecule type" value="Transcribed_RNA"/>
</dbReference>
<feature type="domain" description="Transcription factor Iwr1" evidence="11">
    <location>
        <begin position="138"/>
        <end position="209"/>
    </location>
</feature>
<feature type="region of interest" description="Disordered" evidence="10">
    <location>
        <begin position="181"/>
        <end position="215"/>
    </location>
</feature>
<dbReference type="AlphaFoldDB" id="A0A2S2PPJ7"/>
<evidence type="ECO:0000256" key="1">
    <source>
        <dbReference type="ARBA" id="ARBA00003202"/>
    </source>
</evidence>
<sequence length="281" mass="32635">MAFVRVKRRHNEDPFNSIVVSHKKLKTVGTDFNRDCVFQFAATLKDEYENLSQILKEVREEQSVKMLTKKNKNKNINDMIEHSKDKRLKLVNTLRAVKQDTVPIGEIDGENSEIKVVDFVKQAEDSSKPLIDEGISIDYVYDLYYALNNDDKSIDIQDIDSVHGLDSENFYNICNNIDNNNSDNDSSHCEDDDDSNDEGNWRNDYPDEDEMENDEDDYCQDLVSKSKQWKIHSDSSTDSEDNIDDYELHYARYKERVKAEEHFFYNSVLDDSSGSTNDSDD</sequence>
<dbReference type="InterPro" id="IPR040218">
    <property type="entry name" value="SLC7A6OS"/>
</dbReference>
<dbReference type="Pfam" id="PF08574">
    <property type="entry name" value="Iwr1"/>
    <property type="match status" value="1"/>
</dbReference>
<evidence type="ECO:0000256" key="3">
    <source>
        <dbReference type="ARBA" id="ARBA00004496"/>
    </source>
</evidence>
<keyword evidence="6" id="KW-0813">Transport</keyword>
<organism evidence="12">
    <name type="scientific">Schizaphis graminum</name>
    <name type="common">Green bug aphid</name>
    <dbReference type="NCBI Taxonomy" id="13262"/>
    <lineage>
        <taxon>Eukaryota</taxon>
        <taxon>Metazoa</taxon>
        <taxon>Ecdysozoa</taxon>
        <taxon>Arthropoda</taxon>
        <taxon>Hexapoda</taxon>
        <taxon>Insecta</taxon>
        <taxon>Pterygota</taxon>
        <taxon>Neoptera</taxon>
        <taxon>Paraneoptera</taxon>
        <taxon>Hemiptera</taxon>
        <taxon>Sternorrhyncha</taxon>
        <taxon>Aphidomorpha</taxon>
        <taxon>Aphidoidea</taxon>
        <taxon>Aphididae</taxon>
        <taxon>Aphidini</taxon>
        <taxon>Schizaphis</taxon>
    </lineage>
</organism>
<keyword evidence="7" id="KW-0963">Cytoplasm</keyword>
<comment type="subcellular location">
    <subcellularLocation>
        <location evidence="3">Cytoplasm</location>
    </subcellularLocation>
    <subcellularLocation>
        <location evidence="2">Nucleus</location>
    </subcellularLocation>
</comment>
<keyword evidence="8" id="KW-0653">Protein transport</keyword>
<protein>
    <recommendedName>
        <fullName evidence="5">Probable RNA polymerase II nuclear localization protein SLC7A6OS</fullName>
    </recommendedName>
</protein>
<evidence type="ECO:0000256" key="6">
    <source>
        <dbReference type="ARBA" id="ARBA00022448"/>
    </source>
</evidence>
<evidence type="ECO:0000313" key="12">
    <source>
        <dbReference type="EMBL" id="MBY31343.1"/>
    </source>
</evidence>
<evidence type="ECO:0000256" key="4">
    <source>
        <dbReference type="ARBA" id="ARBA00010218"/>
    </source>
</evidence>
<accession>A0A2S2PPJ7</accession>
<gene>
    <name evidence="12" type="primary">Slc7a6os</name>
    <name evidence="12" type="ORF">g.27723</name>
</gene>
<evidence type="ECO:0000256" key="9">
    <source>
        <dbReference type="ARBA" id="ARBA00023242"/>
    </source>
</evidence>
<dbReference type="GO" id="GO:0005737">
    <property type="term" value="C:cytoplasm"/>
    <property type="evidence" value="ECO:0007669"/>
    <property type="project" value="UniProtKB-SubCell"/>
</dbReference>
<dbReference type="InterPro" id="IPR013883">
    <property type="entry name" value="TF_Iwr1_dom"/>
</dbReference>
<dbReference type="GO" id="GO:0015031">
    <property type="term" value="P:protein transport"/>
    <property type="evidence" value="ECO:0007669"/>
    <property type="project" value="UniProtKB-KW"/>
</dbReference>
<evidence type="ECO:0000256" key="7">
    <source>
        <dbReference type="ARBA" id="ARBA00022490"/>
    </source>
</evidence>
<evidence type="ECO:0000259" key="11">
    <source>
        <dbReference type="Pfam" id="PF08574"/>
    </source>
</evidence>
<evidence type="ECO:0000256" key="5">
    <source>
        <dbReference type="ARBA" id="ARBA00017036"/>
    </source>
</evidence>
<evidence type="ECO:0000256" key="10">
    <source>
        <dbReference type="SAM" id="MobiDB-lite"/>
    </source>
</evidence>
<dbReference type="PANTHER" id="PTHR31196">
    <property type="entry name" value="RNA POLYMERASE II NUCLEAR LOCALIZATION PROTEIN SLC7A6OS-RELATED"/>
    <property type="match status" value="1"/>
</dbReference>